<name>A0A6G0SWN5_APHGL</name>
<evidence type="ECO:0000313" key="4">
    <source>
        <dbReference type="Proteomes" id="UP000475862"/>
    </source>
</evidence>
<evidence type="ECO:0000259" key="2">
    <source>
        <dbReference type="Pfam" id="PF13843"/>
    </source>
</evidence>
<dbReference type="OrthoDB" id="6577955at2759"/>
<evidence type="ECO:0000313" key="3">
    <source>
        <dbReference type="EMBL" id="KAE9522786.1"/>
    </source>
</evidence>
<dbReference type="PANTHER" id="PTHR46599">
    <property type="entry name" value="PIGGYBAC TRANSPOSABLE ELEMENT-DERIVED PROTEIN 4"/>
    <property type="match status" value="1"/>
</dbReference>
<gene>
    <name evidence="3" type="ORF">AGLY_016827</name>
</gene>
<dbReference type="InterPro" id="IPR029526">
    <property type="entry name" value="PGBD"/>
</dbReference>
<feature type="compositionally biased region" description="Polar residues" evidence="1">
    <location>
        <begin position="69"/>
        <end position="78"/>
    </location>
</feature>
<dbReference type="EMBL" id="VYZN01000662">
    <property type="protein sequence ID" value="KAE9522786.1"/>
    <property type="molecule type" value="Genomic_DNA"/>
</dbReference>
<organism evidence="3 4">
    <name type="scientific">Aphis glycines</name>
    <name type="common">Soybean aphid</name>
    <dbReference type="NCBI Taxonomy" id="307491"/>
    <lineage>
        <taxon>Eukaryota</taxon>
        <taxon>Metazoa</taxon>
        <taxon>Ecdysozoa</taxon>
        <taxon>Arthropoda</taxon>
        <taxon>Hexapoda</taxon>
        <taxon>Insecta</taxon>
        <taxon>Pterygota</taxon>
        <taxon>Neoptera</taxon>
        <taxon>Paraneoptera</taxon>
        <taxon>Hemiptera</taxon>
        <taxon>Sternorrhyncha</taxon>
        <taxon>Aphidomorpha</taxon>
        <taxon>Aphidoidea</taxon>
        <taxon>Aphididae</taxon>
        <taxon>Aphidini</taxon>
        <taxon>Aphis</taxon>
        <taxon>Aphis</taxon>
    </lineage>
</organism>
<sequence>MDQQFIIDALDEEILSDDDFSNSDLDSDIVVESEHDTCTEESGLSSDENESSDQNYLGKDGTKWKAQMPPSNGRTRSHNLVTHLPGVKGVAKNSKTIIDSWQLFFPDEVISEIVNFTNITIQKVREHFARVRDAKDTDIIEIKAIIGLLYLSGSLRSSHQNLRDLWRTDGLGVDYFHATMNIRRFRFILQCLRFDDVNSRNTRIKTDRLAPVRNIFDGFVDRCQKYYTVSEYVTVDEMLESFRGKCRFRQYIANKPAKYGIKIFSLVDSRTFYTLNMEIYCGQQEEGPYKVVNSGKEIVLRLIKPISKTGRNVTCDNWFTSVPLATELLEKHRITMVGTIRKNKREIPPNFCHTRGKIIQSNMFGFTKDMTLVSHVPKKNKIVLLLSTMHHDNAINSNNKPEIITFYNMTKGGVDVVDELKGNYSVAKTSRRWLLTIFYSLLNIAGINSQLIYKANNNCNINRREFLQTLGKQLTMGYLQQRTNIKTLPIDVKRKIASILGEKYIEQSNVGPAREGRCYYYHEVVTRQIRNRDSTTSSVEIPNPPTYIPDTNEIDCDSKTAINKHSDDTNGGPSFQLSERNDLFLESLNLQNIDKPSLLSSLRPLNCNASTSHIQESHGKYSIPISKAYEDSYIIHTPASPFKVTNYDNSRSPTKEFQSSKLLS</sequence>
<dbReference type="AlphaFoldDB" id="A0A6G0SWN5"/>
<evidence type="ECO:0000256" key="1">
    <source>
        <dbReference type="SAM" id="MobiDB-lite"/>
    </source>
</evidence>
<feature type="compositionally biased region" description="Polar residues" evidence="1">
    <location>
        <begin position="646"/>
        <end position="664"/>
    </location>
</feature>
<dbReference type="Pfam" id="PF13843">
    <property type="entry name" value="DDE_Tnp_1_7"/>
    <property type="match status" value="1"/>
</dbReference>
<keyword evidence="4" id="KW-1185">Reference proteome</keyword>
<reference evidence="3 4" key="1">
    <citation type="submission" date="2019-08" db="EMBL/GenBank/DDBJ databases">
        <title>The genome of the soybean aphid Biotype 1, its phylome, world population structure and adaptation to the North American continent.</title>
        <authorList>
            <person name="Giordano R."/>
            <person name="Donthu R.K."/>
            <person name="Hernandez A.G."/>
            <person name="Wright C.L."/>
            <person name="Zimin A.V."/>
        </authorList>
    </citation>
    <scope>NUCLEOTIDE SEQUENCE [LARGE SCALE GENOMIC DNA]</scope>
    <source>
        <tissue evidence="3">Whole aphids</tissue>
    </source>
</reference>
<protein>
    <recommendedName>
        <fullName evidence="2">PiggyBac transposable element-derived protein domain-containing protein</fullName>
    </recommendedName>
</protein>
<feature type="region of interest" description="Disordered" evidence="1">
    <location>
        <begin position="644"/>
        <end position="664"/>
    </location>
</feature>
<feature type="domain" description="PiggyBac transposable element-derived protein" evidence="2">
    <location>
        <begin position="101"/>
        <end position="449"/>
    </location>
</feature>
<dbReference type="Proteomes" id="UP000475862">
    <property type="component" value="Unassembled WGS sequence"/>
</dbReference>
<feature type="region of interest" description="Disordered" evidence="1">
    <location>
        <begin position="34"/>
        <end position="78"/>
    </location>
</feature>
<proteinExistence type="predicted"/>
<dbReference type="PANTHER" id="PTHR46599:SF6">
    <property type="entry name" value="DUAL SPECIFICITY PHOSPHATASE 26"/>
    <property type="match status" value="1"/>
</dbReference>
<feature type="region of interest" description="Disordered" evidence="1">
    <location>
        <begin position="533"/>
        <end position="552"/>
    </location>
</feature>
<comment type="caution">
    <text evidence="3">The sequence shown here is derived from an EMBL/GenBank/DDBJ whole genome shotgun (WGS) entry which is preliminary data.</text>
</comment>
<accession>A0A6G0SWN5</accession>